<protein>
    <recommendedName>
        <fullName evidence="4">Copper transport protein</fullName>
    </recommendedName>
</protein>
<keyword evidence="4" id="KW-0186">Copper</keyword>
<dbReference type="eggNOG" id="KOG3386">
    <property type="taxonomic scope" value="Eukaryota"/>
</dbReference>
<accession>G2RE57</accession>
<keyword evidence="4" id="KW-0813">Transport</keyword>
<dbReference type="KEGG" id="ttt:THITE_2121011"/>
<evidence type="ECO:0000313" key="6">
    <source>
        <dbReference type="Proteomes" id="UP000008181"/>
    </source>
</evidence>
<dbReference type="GO" id="GO:0016020">
    <property type="term" value="C:membrane"/>
    <property type="evidence" value="ECO:0007669"/>
    <property type="project" value="UniProtKB-SubCell"/>
</dbReference>
<keyword evidence="2 4" id="KW-1133">Transmembrane helix</keyword>
<dbReference type="OrthoDB" id="161814at2759"/>
<comment type="subcellular location">
    <subcellularLocation>
        <location evidence="4">Membrane</location>
        <topology evidence="4">Multi-pass membrane protein</topology>
    </subcellularLocation>
</comment>
<keyword evidence="6" id="KW-1185">Reference proteome</keyword>
<dbReference type="EMBL" id="CP003013">
    <property type="protein sequence ID" value="AEO70084.1"/>
    <property type="molecule type" value="Genomic_DNA"/>
</dbReference>
<evidence type="ECO:0000256" key="3">
    <source>
        <dbReference type="ARBA" id="ARBA00023136"/>
    </source>
</evidence>
<feature type="transmembrane region" description="Helical" evidence="4">
    <location>
        <begin position="23"/>
        <end position="42"/>
    </location>
</feature>
<name>G2RE57_THETT</name>
<keyword evidence="4" id="KW-0187">Copper transport</keyword>
<dbReference type="InterPro" id="IPR007274">
    <property type="entry name" value="Cop_transporter"/>
</dbReference>
<proteinExistence type="inferred from homology"/>
<gene>
    <name evidence="5" type="ORF">THITE_2121011</name>
</gene>
<dbReference type="RefSeq" id="XP_003656420.1">
    <property type="nucleotide sequence ID" value="XM_003656372.1"/>
</dbReference>
<keyword evidence="1 4" id="KW-0812">Transmembrane</keyword>
<dbReference type="STRING" id="578455.G2RE57"/>
<keyword evidence="3 4" id="KW-0472">Membrane</keyword>
<sequence length="101" mass="11564">MLFTWDTTNLCIVFRQWHITSNLGLVASLVAVVAICAGYEALREGIRRYEAALSRRVDTVPRKFVFSLSGLEWPFPSLTHPPSPNRVLCTLAWRMDRSKRV</sequence>
<dbReference type="HOGENOM" id="CLU_2293633_0_0_1"/>
<organism evidence="5 6">
    <name type="scientific">Thermothielavioides terrestris (strain ATCC 38088 / NRRL 8126)</name>
    <name type="common">Thielavia terrestris</name>
    <dbReference type="NCBI Taxonomy" id="578455"/>
    <lineage>
        <taxon>Eukaryota</taxon>
        <taxon>Fungi</taxon>
        <taxon>Dikarya</taxon>
        <taxon>Ascomycota</taxon>
        <taxon>Pezizomycotina</taxon>
        <taxon>Sordariomycetes</taxon>
        <taxon>Sordariomycetidae</taxon>
        <taxon>Sordariales</taxon>
        <taxon>Chaetomiaceae</taxon>
        <taxon>Thermothielavioides</taxon>
        <taxon>Thermothielavioides terrestris</taxon>
    </lineage>
</organism>
<evidence type="ECO:0000256" key="2">
    <source>
        <dbReference type="ARBA" id="ARBA00022989"/>
    </source>
</evidence>
<comment type="similarity">
    <text evidence="4">Belongs to the copper transporter (Ctr) (TC 1.A.56) family. SLC31A subfamily.</text>
</comment>
<evidence type="ECO:0000313" key="5">
    <source>
        <dbReference type="EMBL" id="AEO70084.1"/>
    </source>
</evidence>
<evidence type="ECO:0000256" key="1">
    <source>
        <dbReference type="ARBA" id="ARBA00022692"/>
    </source>
</evidence>
<dbReference type="AlphaFoldDB" id="G2RE57"/>
<keyword evidence="4" id="KW-0406">Ion transport</keyword>
<dbReference type="Proteomes" id="UP000008181">
    <property type="component" value="Chromosome 5"/>
</dbReference>
<dbReference type="Pfam" id="PF04145">
    <property type="entry name" value="Ctr"/>
    <property type="match status" value="1"/>
</dbReference>
<reference evidence="5 6" key="1">
    <citation type="journal article" date="2011" name="Nat. Biotechnol.">
        <title>Comparative genomic analysis of the thermophilic biomass-degrading fungi Myceliophthora thermophila and Thielavia terrestris.</title>
        <authorList>
            <person name="Berka R.M."/>
            <person name="Grigoriev I.V."/>
            <person name="Otillar R."/>
            <person name="Salamov A."/>
            <person name="Grimwood J."/>
            <person name="Reid I."/>
            <person name="Ishmael N."/>
            <person name="John T."/>
            <person name="Darmond C."/>
            <person name="Moisan M.-C."/>
            <person name="Henrissat B."/>
            <person name="Coutinho P.M."/>
            <person name="Lombard V."/>
            <person name="Natvig D.O."/>
            <person name="Lindquist E."/>
            <person name="Schmutz J."/>
            <person name="Lucas S."/>
            <person name="Harris P."/>
            <person name="Powlowski J."/>
            <person name="Bellemare A."/>
            <person name="Taylor D."/>
            <person name="Butler G."/>
            <person name="de Vries R.P."/>
            <person name="Allijn I.E."/>
            <person name="van den Brink J."/>
            <person name="Ushinsky S."/>
            <person name="Storms R."/>
            <person name="Powell A.J."/>
            <person name="Paulsen I.T."/>
            <person name="Elbourne L.D.H."/>
            <person name="Baker S.E."/>
            <person name="Magnuson J."/>
            <person name="LaBoissiere S."/>
            <person name="Clutterbuck A.J."/>
            <person name="Martinez D."/>
            <person name="Wogulis M."/>
            <person name="de Leon A.L."/>
            <person name="Rey M.W."/>
            <person name="Tsang A."/>
        </authorList>
    </citation>
    <scope>NUCLEOTIDE SEQUENCE [LARGE SCALE GENOMIC DNA]</scope>
    <source>
        <strain evidence="6">ATCC 38088 / NRRL 8126</strain>
    </source>
</reference>
<dbReference type="GO" id="GO:0005375">
    <property type="term" value="F:copper ion transmembrane transporter activity"/>
    <property type="evidence" value="ECO:0007669"/>
    <property type="project" value="UniProtKB-UniRule"/>
</dbReference>
<dbReference type="GeneID" id="11521741"/>
<evidence type="ECO:0000256" key="4">
    <source>
        <dbReference type="RuleBase" id="RU367022"/>
    </source>
</evidence>